<comment type="similarity">
    <text evidence="8">Belongs to the plant egg cell-secreted peptide family.</text>
</comment>
<keyword evidence="6" id="KW-0968">Cytoplasmic vesicle</keyword>
<dbReference type="GO" id="GO:0080155">
    <property type="term" value="P:regulation of double fertilization forming a zygote and endosperm"/>
    <property type="evidence" value="ECO:0007669"/>
    <property type="project" value="UniProtKB-ARBA"/>
</dbReference>
<evidence type="ECO:0000313" key="10">
    <source>
        <dbReference type="EMBL" id="RZB96929.1"/>
    </source>
</evidence>
<evidence type="ECO:0000256" key="5">
    <source>
        <dbReference type="ARBA" id="ARBA00023279"/>
    </source>
</evidence>
<accession>A0A445JEP8</accession>
<name>A0A445JEP8_GLYSO</name>
<dbReference type="GO" id="GO:2000008">
    <property type="term" value="P:regulation of protein localization to cell surface"/>
    <property type="evidence" value="ECO:0007669"/>
    <property type="project" value="UniProtKB-ARBA"/>
</dbReference>
<dbReference type="PANTHER" id="PTHR35293">
    <property type="entry name" value="EGG CELL-SECRETED PROTEIN 1.5"/>
    <property type="match status" value="1"/>
</dbReference>
<comment type="caution">
    <text evidence="10">The sequence shown here is derived from an EMBL/GenBank/DDBJ whole genome shotgun (WGS) entry which is preliminary data.</text>
</comment>
<dbReference type="Pfam" id="PF05617">
    <property type="entry name" value="Prolamin_like"/>
    <property type="match status" value="1"/>
</dbReference>
<evidence type="ECO:0000256" key="8">
    <source>
        <dbReference type="ARBA" id="ARBA00034484"/>
    </source>
</evidence>
<organism evidence="10 11">
    <name type="scientific">Glycine soja</name>
    <name type="common">Wild soybean</name>
    <dbReference type="NCBI Taxonomy" id="3848"/>
    <lineage>
        <taxon>Eukaryota</taxon>
        <taxon>Viridiplantae</taxon>
        <taxon>Streptophyta</taxon>
        <taxon>Embryophyta</taxon>
        <taxon>Tracheophyta</taxon>
        <taxon>Spermatophyta</taxon>
        <taxon>Magnoliopsida</taxon>
        <taxon>eudicotyledons</taxon>
        <taxon>Gunneridae</taxon>
        <taxon>Pentapetalae</taxon>
        <taxon>rosids</taxon>
        <taxon>fabids</taxon>
        <taxon>Fabales</taxon>
        <taxon>Fabaceae</taxon>
        <taxon>Papilionoideae</taxon>
        <taxon>50 kb inversion clade</taxon>
        <taxon>NPAAA clade</taxon>
        <taxon>indigoferoid/millettioid clade</taxon>
        <taxon>Phaseoleae</taxon>
        <taxon>Glycine</taxon>
        <taxon>Glycine subgen. Soja</taxon>
    </lineage>
</organism>
<evidence type="ECO:0000256" key="6">
    <source>
        <dbReference type="ARBA" id="ARBA00023329"/>
    </source>
</evidence>
<keyword evidence="11" id="KW-1185">Reference proteome</keyword>
<dbReference type="GO" id="GO:0005576">
    <property type="term" value="C:extracellular region"/>
    <property type="evidence" value="ECO:0007669"/>
    <property type="project" value="UniProtKB-SubCell"/>
</dbReference>
<dbReference type="GO" id="GO:0009567">
    <property type="term" value="P:double fertilization forming a zygote and endosperm"/>
    <property type="evidence" value="ECO:0007669"/>
    <property type="project" value="InterPro"/>
</dbReference>
<comment type="function">
    <text evidence="7">Involved in the regulation of gamete interactions during the double fertilization and to prevent multiple-pollen tube attraction; mediates the redistribution of the gamete fusogen HAP2/GCS1 to the cell surface after secretion upon sperm arrival.</text>
</comment>
<evidence type="ECO:0000256" key="7">
    <source>
        <dbReference type="ARBA" id="ARBA00034457"/>
    </source>
</evidence>
<evidence type="ECO:0000259" key="9">
    <source>
        <dbReference type="Pfam" id="PF05617"/>
    </source>
</evidence>
<keyword evidence="4" id="KW-0732">Signal</keyword>
<dbReference type="GO" id="GO:0031410">
    <property type="term" value="C:cytoplasmic vesicle"/>
    <property type="evidence" value="ECO:0007669"/>
    <property type="project" value="UniProtKB-SubCell"/>
</dbReference>
<keyword evidence="5" id="KW-0278">Fertilization</keyword>
<keyword evidence="3" id="KW-0964">Secreted</keyword>
<dbReference type="InterPro" id="IPR008502">
    <property type="entry name" value="Prolamin-like"/>
</dbReference>
<dbReference type="PANTHER" id="PTHR35293:SF10">
    <property type="entry name" value="EGG CELL-SECRETED PROTEIN 1.2-RELATED"/>
    <property type="match status" value="1"/>
</dbReference>
<feature type="domain" description="Prolamin-like" evidence="9">
    <location>
        <begin position="62"/>
        <end position="126"/>
    </location>
</feature>
<dbReference type="InterPro" id="IPR044711">
    <property type="entry name" value="EC11-15"/>
</dbReference>
<reference evidence="10 11" key="1">
    <citation type="submission" date="2018-09" db="EMBL/GenBank/DDBJ databases">
        <title>A high-quality reference genome of wild soybean provides a powerful tool to mine soybean genomes.</title>
        <authorList>
            <person name="Xie M."/>
            <person name="Chung C.Y.L."/>
            <person name="Li M.-W."/>
            <person name="Wong F.-L."/>
            <person name="Chan T.-F."/>
            <person name="Lam H.-M."/>
        </authorList>
    </citation>
    <scope>NUCLEOTIDE SEQUENCE [LARGE SCALE GENOMIC DNA]</scope>
    <source>
        <strain evidence="11">cv. W05</strain>
        <tissue evidence="10">Hypocotyl of etiolated seedlings</tissue>
    </source>
</reference>
<evidence type="ECO:0000313" key="11">
    <source>
        <dbReference type="Proteomes" id="UP000289340"/>
    </source>
</evidence>
<dbReference type="AlphaFoldDB" id="A0A445JEP8"/>
<dbReference type="Proteomes" id="UP000289340">
    <property type="component" value="Chromosome 8"/>
</dbReference>
<dbReference type="EMBL" id="QZWG01000008">
    <property type="protein sequence ID" value="RZB96929.1"/>
    <property type="molecule type" value="Genomic_DNA"/>
</dbReference>
<protein>
    <submittedName>
        <fullName evidence="10">Egg cell-secreted protein 1.3</fullName>
    </submittedName>
</protein>
<proteinExistence type="inferred from homology"/>
<evidence type="ECO:0000256" key="4">
    <source>
        <dbReference type="ARBA" id="ARBA00022729"/>
    </source>
</evidence>
<evidence type="ECO:0000256" key="1">
    <source>
        <dbReference type="ARBA" id="ARBA00004541"/>
    </source>
</evidence>
<gene>
    <name evidence="10" type="ORF">D0Y65_020567</name>
</gene>
<sequence length="146" mass="15891">MEGLGRGKGTEKGVPGKIEDIVEGRKEEEGGVKNFELKVKSVFLPSTTRDLAMKSPKENHVECWSNLIVLKSCSNEIMHFFINGQADIGPNCCCAIRVITHDCWPEMLTSLGYSYHEALSIRGYCDAAASSPALAPTTDGPANPIY</sequence>
<comment type="subcellular location">
    <subcellularLocation>
        <location evidence="1">Cytoplasmic vesicle</location>
    </subcellularLocation>
    <subcellularLocation>
        <location evidence="2">Secreted</location>
    </subcellularLocation>
</comment>
<evidence type="ECO:0000256" key="2">
    <source>
        <dbReference type="ARBA" id="ARBA00004613"/>
    </source>
</evidence>
<evidence type="ECO:0000256" key="3">
    <source>
        <dbReference type="ARBA" id="ARBA00022525"/>
    </source>
</evidence>